<dbReference type="InterPro" id="IPR007741">
    <property type="entry name" value="Ribosomal_mL43/mS25/NADH_DH"/>
</dbReference>
<evidence type="ECO:0000256" key="7">
    <source>
        <dbReference type="ARBA" id="ARBA00075061"/>
    </source>
</evidence>
<dbReference type="GO" id="GO:0032543">
    <property type="term" value="P:mitochondrial translation"/>
    <property type="evidence" value="ECO:0007669"/>
    <property type="project" value="InterPro"/>
</dbReference>
<dbReference type="AlphaFoldDB" id="A0A8H6F2Z3"/>
<evidence type="ECO:0000256" key="2">
    <source>
        <dbReference type="ARBA" id="ARBA00006073"/>
    </source>
</evidence>
<evidence type="ECO:0000256" key="6">
    <source>
        <dbReference type="ARBA" id="ARBA00035188"/>
    </source>
</evidence>
<organism evidence="10 11">
    <name type="scientific">Candida albicans</name>
    <name type="common">Yeast</name>
    <dbReference type="NCBI Taxonomy" id="5476"/>
    <lineage>
        <taxon>Eukaryota</taxon>
        <taxon>Fungi</taxon>
        <taxon>Dikarya</taxon>
        <taxon>Ascomycota</taxon>
        <taxon>Saccharomycotina</taxon>
        <taxon>Pichiomycetes</taxon>
        <taxon>Debaryomycetaceae</taxon>
        <taxon>Candida/Lodderomyces clade</taxon>
        <taxon>Candida</taxon>
    </lineage>
</organism>
<dbReference type="EMBL" id="JABWAD010000041">
    <property type="protein sequence ID" value="KAF6069273.1"/>
    <property type="molecule type" value="Genomic_DNA"/>
</dbReference>
<dbReference type="Proteomes" id="UP000536275">
    <property type="component" value="Unassembled WGS sequence"/>
</dbReference>
<keyword evidence="5" id="KW-0687">Ribonucleoprotein</keyword>
<comment type="similarity">
    <text evidence="2">Belongs to the mitochondrion-specific ribosomal protein mL43 family.</text>
</comment>
<dbReference type="Gene3D" id="3.40.30.10">
    <property type="entry name" value="Glutaredoxin"/>
    <property type="match status" value="1"/>
</dbReference>
<dbReference type="GO" id="GO:0045454">
    <property type="term" value="P:cell redox homeostasis"/>
    <property type="evidence" value="ECO:0007669"/>
    <property type="project" value="EnsemblFungi"/>
</dbReference>
<dbReference type="Pfam" id="PF05047">
    <property type="entry name" value="L51_S25_CI-B8"/>
    <property type="match status" value="1"/>
</dbReference>
<dbReference type="SUPFAM" id="SSF52833">
    <property type="entry name" value="Thioredoxin-like"/>
    <property type="match status" value="1"/>
</dbReference>
<dbReference type="EMBL" id="JABWAD010000037">
    <property type="protein sequence ID" value="KAF6069358.1"/>
    <property type="molecule type" value="Genomic_DNA"/>
</dbReference>
<evidence type="ECO:0000313" key="11">
    <source>
        <dbReference type="Proteomes" id="UP000536275"/>
    </source>
</evidence>
<evidence type="ECO:0000256" key="4">
    <source>
        <dbReference type="ARBA" id="ARBA00023128"/>
    </source>
</evidence>
<dbReference type="InterPro" id="IPR039927">
    <property type="entry name" value="Ribosomal_mL43"/>
</dbReference>
<gene>
    <name evidence="10" type="ORF">FOB64_003014</name>
    <name evidence="9" type="ORF">FOB64_003334</name>
</gene>
<feature type="domain" description="Ribosomal protein/NADH dehydrogenase" evidence="8">
    <location>
        <begin position="32"/>
        <end position="105"/>
    </location>
</feature>
<evidence type="ECO:0000313" key="10">
    <source>
        <dbReference type="EMBL" id="KAF6069358.1"/>
    </source>
</evidence>
<protein>
    <recommendedName>
        <fullName evidence="6">Large ribosomal subunit protein mL43</fullName>
    </recommendedName>
    <alternativeName>
        <fullName evidence="7">54S ribosomal protein L51, mitochondrial</fullName>
    </alternativeName>
</protein>
<dbReference type="PANTHER" id="PTHR21396:SF2">
    <property type="entry name" value="LARGE RIBOSOMAL SUBUNIT PROTEIN ML43"/>
    <property type="match status" value="1"/>
</dbReference>
<dbReference type="GO" id="GO:0005762">
    <property type="term" value="C:mitochondrial large ribosomal subunit"/>
    <property type="evidence" value="ECO:0007669"/>
    <property type="project" value="EnsemblFungi"/>
</dbReference>
<reference evidence="10 11" key="1">
    <citation type="submission" date="2020-03" db="EMBL/GenBank/DDBJ databases">
        <title>FDA dAtabase for Regulatory Grade micrObial Sequences (FDA-ARGOS): Supporting development and validation of Infectious Disease Dx tests.</title>
        <authorList>
            <person name="Campos J."/>
            <person name="Goldberg B."/>
            <person name="Tallon L."/>
            <person name="Sadzewicz L."/>
            <person name="Vavikolanu K."/>
            <person name="Mehta A."/>
            <person name="Aluvathingal J."/>
            <person name="Nadendla S."/>
            <person name="Nandy P."/>
            <person name="Geyer C."/>
            <person name="Yan Y."/>
            <person name="Sichtig H."/>
        </authorList>
    </citation>
    <scope>NUCLEOTIDE SEQUENCE [LARGE SCALE GENOMIC DNA]</scope>
    <source>
        <strain evidence="10 11">FDAARGOS_656</strain>
    </source>
</reference>
<dbReference type="InterPro" id="IPR036249">
    <property type="entry name" value="Thioredoxin-like_sf"/>
</dbReference>
<dbReference type="OMA" id="ISKWIDL"/>
<dbReference type="FunFam" id="3.40.30.10:FF:000173">
    <property type="entry name" value="Mitochondrial 54S ribosomal protein"/>
    <property type="match status" value="1"/>
</dbReference>
<name>A0A8H6F2Z3_CANAX</name>
<evidence type="ECO:0000256" key="3">
    <source>
        <dbReference type="ARBA" id="ARBA00022980"/>
    </source>
</evidence>
<comment type="subcellular location">
    <subcellularLocation>
        <location evidence="1">Mitochondrion</location>
    </subcellularLocation>
</comment>
<evidence type="ECO:0000313" key="9">
    <source>
        <dbReference type="EMBL" id="KAF6069273.1"/>
    </source>
</evidence>
<accession>A0A8H6F2Z3</accession>
<evidence type="ECO:0000256" key="5">
    <source>
        <dbReference type="ARBA" id="ARBA00023274"/>
    </source>
</evidence>
<sequence length="140" mass="16072">MPIKAIPKVSIARNGIGAFVNPCHRITVQYCNWGGSSTHLRELLTNGGLNNYAKSKPDIFFEIKQLRGHPKLIFHYNNNVTKEVEIKNIKQNEIIKTLTEYSQRSGNELFKFNHKVKSINDSVRGIWSPLQVPKGYRHKI</sequence>
<dbReference type="GO" id="GO:0003735">
    <property type="term" value="F:structural constituent of ribosome"/>
    <property type="evidence" value="ECO:0007669"/>
    <property type="project" value="EnsemblFungi"/>
</dbReference>
<dbReference type="PANTHER" id="PTHR21396">
    <property type="entry name" value="39S RIBOSOMAL PROTEIN L43"/>
    <property type="match status" value="1"/>
</dbReference>
<keyword evidence="3 10" id="KW-0689">Ribosomal protein</keyword>
<keyword evidence="4" id="KW-0496">Mitochondrion</keyword>
<proteinExistence type="inferred from homology"/>
<evidence type="ECO:0000259" key="8">
    <source>
        <dbReference type="SMART" id="SM00916"/>
    </source>
</evidence>
<dbReference type="SMART" id="SM00916">
    <property type="entry name" value="L51_S25_CI-B8"/>
    <property type="match status" value="1"/>
</dbReference>
<dbReference type="SMR" id="A0A8H6F2Z3"/>
<evidence type="ECO:0000256" key="1">
    <source>
        <dbReference type="ARBA" id="ARBA00004173"/>
    </source>
</evidence>
<comment type="caution">
    <text evidence="10">The sequence shown here is derived from an EMBL/GenBank/DDBJ whole genome shotgun (WGS) entry which is preliminary data.</text>
</comment>